<keyword evidence="7" id="KW-1185">Reference proteome</keyword>
<dbReference type="KEGG" id="fmr:Fuma_06106"/>
<protein>
    <recommendedName>
        <fullName evidence="8">Isoprenylcysteine carboxylmethyltransferase family protein</fullName>
    </recommendedName>
</protein>
<comment type="subcellular location">
    <subcellularLocation>
        <location evidence="1">Endomembrane system</location>
        <topology evidence="1">Multi-pass membrane protein</topology>
    </subcellularLocation>
</comment>
<evidence type="ECO:0000256" key="3">
    <source>
        <dbReference type="ARBA" id="ARBA00022989"/>
    </source>
</evidence>
<evidence type="ECO:0000313" key="6">
    <source>
        <dbReference type="EMBL" id="APZ96437.1"/>
    </source>
</evidence>
<evidence type="ECO:0000313" key="7">
    <source>
        <dbReference type="Proteomes" id="UP000187735"/>
    </source>
</evidence>
<evidence type="ECO:0000256" key="5">
    <source>
        <dbReference type="SAM" id="Phobius"/>
    </source>
</evidence>
<keyword evidence="2 5" id="KW-0812">Transmembrane</keyword>
<feature type="transmembrane region" description="Helical" evidence="5">
    <location>
        <begin position="7"/>
        <end position="27"/>
    </location>
</feature>
<dbReference type="Gene3D" id="1.20.120.1630">
    <property type="match status" value="1"/>
</dbReference>
<dbReference type="PANTHER" id="PTHR12714:SF24">
    <property type="entry name" value="SLR1182 PROTEIN"/>
    <property type="match status" value="1"/>
</dbReference>
<dbReference type="Proteomes" id="UP000187735">
    <property type="component" value="Chromosome"/>
</dbReference>
<dbReference type="STRING" id="1891926.Fuma_06106"/>
<evidence type="ECO:0000256" key="2">
    <source>
        <dbReference type="ARBA" id="ARBA00022692"/>
    </source>
</evidence>
<organism evidence="6 7">
    <name type="scientific">Fuerstiella marisgermanici</name>
    <dbReference type="NCBI Taxonomy" id="1891926"/>
    <lineage>
        <taxon>Bacteria</taxon>
        <taxon>Pseudomonadati</taxon>
        <taxon>Planctomycetota</taxon>
        <taxon>Planctomycetia</taxon>
        <taxon>Planctomycetales</taxon>
        <taxon>Planctomycetaceae</taxon>
        <taxon>Fuerstiella</taxon>
    </lineage>
</organism>
<dbReference type="InterPro" id="IPR007318">
    <property type="entry name" value="Phopholipid_MeTrfase"/>
</dbReference>
<dbReference type="EMBL" id="CP017641">
    <property type="protein sequence ID" value="APZ96437.1"/>
    <property type="molecule type" value="Genomic_DNA"/>
</dbReference>
<proteinExistence type="predicted"/>
<feature type="transmembrane region" description="Helical" evidence="5">
    <location>
        <begin position="92"/>
        <end position="120"/>
    </location>
</feature>
<accession>A0A1P8WQU6</accession>
<dbReference type="GO" id="GO:0012505">
    <property type="term" value="C:endomembrane system"/>
    <property type="evidence" value="ECO:0007669"/>
    <property type="project" value="UniProtKB-SubCell"/>
</dbReference>
<dbReference type="RefSeq" id="WP_077027464.1">
    <property type="nucleotide sequence ID" value="NZ_CP017641.1"/>
</dbReference>
<keyword evidence="3 5" id="KW-1133">Transmembrane helix</keyword>
<dbReference type="GO" id="GO:0016740">
    <property type="term" value="F:transferase activity"/>
    <property type="evidence" value="ECO:0007669"/>
    <property type="project" value="UniProtKB-ARBA"/>
</dbReference>
<gene>
    <name evidence="6" type="ORF">Fuma_06106</name>
</gene>
<name>A0A1P8WQU6_9PLAN</name>
<feature type="transmembrane region" description="Helical" evidence="5">
    <location>
        <begin position="39"/>
        <end position="57"/>
    </location>
</feature>
<dbReference type="PANTHER" id="PTHR12714">
    <property type="entry name" value="PROTEIN-S ISOPRENYLCYSTEINE O-METHYLTRANSFERASE"/>
    <property type="match status" value="1"/>
</dbReference>
<reference evidence="6 7" key="1">
    <citation type="journal article" date="2016" name="Front. Microbiol.">
        <title>Fuerstia marisgermanicae gen. nov., sp. nov., an Unusual Member of the Phylum Planctomycetes from the German Wadden Sea.</title>
        <authorList>
            <person name="Kohn T."/>
            <person name="Heuer A."/>
            <person name="Jogler M."/>
            <person name="Vollmers J."/>
            <person name="Boedeker C."/>
            <person name="Bunk B."/>
            <person name="Rast P."/>
            <person name="Borchert D."/>
            <person name="Glockner I."/>
            <person name="Freese H.M."/>
            <person name="Klenk H.P."/>
            <person name="Overmann J."/>
            <person name="Kaster A.K."/>
            <person name="Rohde M."/>
            <person name="Wiegand S."/>
            <person name="Jogler C."/>
        </authorList>
    </citation>
    <scope>NUCLEOTIDE SEQUENCE [LARGE SCALE GENOMIC DNA]</scope>
    <source>
        <strain evidence="6 7">NH11</strain>
    </source>
</reference>
<evidence type="ECO:0000256" key="1">
    <source>
        <dbReference type="ARBA" id="ARBA00004127"/>
    </source>
</evidence>
<evidence type="ECO:0000256" key="4">
    <source>
        <dbReference type="ARBA" id="ARBA00023136"/>
    </source>
</evidence>
<keyword evidence="4 5" id="KW-0472">Membrane</keyword>
<sequence>MSLSLRIPPLVQVFVLGLAMYGLKISFPQCSYESEGSMWVAIAFAILGAGVLAISLYQCWAIRTTVDPRLLNQPVGLVTSGIYAFTRNPMYVGFFCVLAAWASFLSHFLAFGLLPVFVLYMNRFQIRPEEAYLETHFTDEYRSYKSNVRRWI</sequence>
<dbReference type="Pfam" id="PF04191">
    <property type="entry name" value="PEMT"/>
    <property type="match status" value="1"/>
</dbReference>
<evidence type="ECO:0008006" key="8">
    <source>
        <dbReference type="Google" id="ProtNLM"/>
    </source>
</evidence>
<dbReference type="AlphaFoldDB" id="A0A1P8WQU6"/>
<dbReference type="OrthoDB" id="211732at2"/>